<dbReference type="RefSeq" id="WP_032542885.1">
    <property type="nucleotide sequence ID" value="NZ_CAEUHN010000001.1"/>
</dbReference>
<dbReference type="Proteomes" id="UP000266644">
    <property type="component" value="Unassembled WGS sequence"/>
</dbReference>
<protein>
    <recommendedName>
        <fullName evidence="4">NVEALA family protein</fullName>
    </recommendedName>
</protein>
<organism evidence="1">
    <name type="scientific">Bacteroides fragilis</name>
    <dbReference type="NCBI Taxonomy" id="817"/>
    <lineage>
        <taxon>Bacteria</taxon>
        <taxon>Pseudomonadati</taxon>
        <taxon>Bacteroidota</taxon>
        <taxon>Bacteroidia</taxon>
        <taxon>Bacteroidales</taxon>
        <taxon>Bacteroidaceae</taxon>
        <taxon>Bacteroides</taxon>
    </lineage>
</organism>
<name>A0A0I9UTR3_BACFG</name>
<reference evidence="1" key="2">
    <citation type="submission" date="2014-07" db="EMBL/GenBank/DDBJ databases">
        <title>Genetics and epidemiology of antimicrobial resistance in B. fragilis group.</title>
        <authorList>
            <person name="Sydenham T.V."/>
            <person name="Hasman H."/>
            <person name="Kemp M."/>
            <person name="Justesen U.S."/>
        </authorList>
    </citation>
    <scope>NUCLEOTIDE SEQUENCE [LARGE SCALE GENOMIC DNA]</scope>
    <source>
        <strain evidence="1">DCMOUH0018B</strain>
    </source>
</reference>
<sequence>MNKKLFVILIVVVVAIIAGYNTYQAQANQSTMSEWALANVEALASDEINPMCPNGCLDNGDGCLCYIWHPTYQEYKGWKDPVL</sequence>
<dbReference type="InterPro" id="IPR025905">
    <property type="entry name" value="NVEALA"/>
</dbReference>
<evidence type="ECO:0000313" key="3">
    <source>
        <dbReference type="Proteomes" id="UP000266644"/>
    </source>
</evidence>
<dbReference type="EMBL" id="QRJE01000058">
    <property type="protein sequence ID" value="RHH05274.1"/>
    <property type="molecule type" value="Genomic_DNA"/>
</dbReference>
<reference evidence="1" key="1">
    <citation type="book" date="2014" name="THE 24TH EUROPEAN CONGRESS OF CLINICAL MICROBIOLOGY AND INFECTIOUS DISEASES" publisher="ECCMID 2014" city="Barcelona, Spain">
        <title>Identification of resistance genes in three multidrug-resistant Bacteroides fragilis isolates by whole genome sequencing.</title>
        <editorList>
            <person name="Unknown"/>
            <person name="A."/>
        </editorList>
        <authorList>
            <person name="Sydenham T.V."/>
            <person name="Hasman H."/>
            <person name="Wang M."/>
            <person name="Soki J."/>
            <person name="Nagy E."/>
            <person name="Justesen U.S."/>
        </authorList>
    </citation>
    <scope>NUCLEOTIDE SEQUENCE</scope>
    <source>
        <strain evidence="1">DCMOUH0018B</strain>
    </source>
</reference>
<dbReference type="EMBL" id="JMZZ02000042">
    <property type="protein sequence ID" value="KFX75694.1"/>
    <property type="molecule type" value="Genomic_DNA"/>
</dbReference>
<dbReference type="PATRIC" id="fig|817.52.peg.2064"/>
<gene>
    <name evidence="2" type="ORF">DW228_23385</name>
    <name evidence="1" type="ORF">EE52_0204760</name>
</gene>
<comment type="caution">
    <text evidence="1">The sequence shown here is derived from an EMBL/GenBank/DDBJ whole genome shotgun (WGS) entry which is preliminary data.</text>
</comment>
<evidence type="ECO:0000313" key="1">
    <source>
        <dbReference type="EMBL" id="KFX75694.1"/>
    </source>
</evidence>
<reference evidence="2 3" key="3">
    <citation type="submission" date="2018-08" db="EMBL/GenBank/DDBJ databases">
        <title>A genome reference for cultivated species of the human gut microbiota.</title>
        <authorList>
            <person name="Zou Y."/>
            <person name="Xue W."/>
            <person name="Luo G."/>
        </authorList>
    </citation>
    <scope>NUCLEOTIDE SEQUENCE [LARGE SCALE GENOMIC DNA]</scope>
    <source>
        <strain evidence="2 3">AM18-6</strain>
    </source>
</reference>
<dbReference type="Pfam" id="PF14055">
    <property type="entry name" value="NVEALA"/>
    <property type="match status" value="1"/>
</dbReference>
<accession>A0A0I9UTR3</accession>
<proteinExistence type="predicted"/>
<evidence type="ECO:0008006" key="4">
    <source>
        <dbReference type="Google" id="ProtNLM"/>
    </source>
</evidence>
<evidence type="ECO:0000313" key="2">
    <source>
        <dbReference type="EMBL" id="RHH05274.1"/>
    </source>
</evidence>
<dbReference type="AlphaFoldDB" id="A0A0I9UTR3"/>